<dbReference type="EMBL" id="LR796677">
    <property type="protein sequence ID" value="CAB4159256.1"/>
    <property type="molecule type" value="Genomic_DNA"/>
</dbReference>
<protein>
    <recommendedName>
        <fullName evidence="1">DUF7246 domain-containing protein</fullName>
    </recommendedName>
</protein>
<name>A0A6J5NNG2_9CAUD</name>
<dbReference type="InterPro" id="IPR055670">
    <property type="entry name" value="DUF7246"/>
</dbReference>
<dbReference type="Pfam" id="PF23904">
    <property type="entry name" value="DUF7246"/>
    <property type="match status" value="1"/>
</dbReference>
<organism evidence="2">
    <name type="scientific">uncultured Caudovirales phage</name>
    <dbReference type="NCBI Taxonomy" id="2100421"/>
    <lineage>
        <taxon>Viruses</taxon>
        <taxon>Duplodnaviria</taxon>
        <taxon>Heunggongvirae</taxon>
        <taxon>Uroviricota</taxon>
        <taxon>Caudoviricetes</taxon>
        <taxon>Peduoviridae</taxon>
        <taxon>Maltschvirus</taxon>
        <taxon>Maltschvirus maltsch</taxon>
    </lineage>
</organism>
<feature type="domain" description="DUF7246" evidence="1">
    <location>
        <begin position="83"/>
        <end position="161"/>
    </location>
</feature>
<proteinExistence type="predicted"/>
<reference evidence="2" key="1">
    <citation type="submission" date="2020-04" db="EMBL/GenBank/DDBJ databases">
        <authorList>
            <person name="Chiriac C."/>
            <person name="Salcher M."/>
            <person name="Ghai R."/>
            <person name="Kavagutti S V."/>
        </authorList>
    </citation>
    <scope>NUCLEOTIDE SEQUENCE</scope>
</reference>
<accession>A0A6J5NNG2</accession>
<sequence>MSTKERDCEASHLQATGLTWVEVAERLGLANGGVARRCAMRHRERHPDGFEPTEDKQPSVLKELGNLLGKAIAEDLGEVDDSPNETVKRVSKTEITINGRTVVPKTEISIRGESGRFTFHYSLRDDEVTVWGGQPQYEKWRTFKIDRVRTVHRKPRLRKNAEGTEDMEDVA</sequence>
<evidence type="ECO:0000259" key="1">
    <source>
        <dbReference type="Pfam" id="PF23904"/>
    </source>
</evidence>
<gene>
    <name evidence="2" type="ORF">UFOVP711_69</name>
</gene>
<evidence type="ECO:0000313" key="2">
    <source>
        <dbReference type="EMBL" id="CAB4159256.1"/>
    </source>
</evidence>